<dbReference type="NCBIfam" id="TIGR02168">
    <property type="entry name" value="SMC_prok_B"/>
    <property type="match status" value="1"/>
</dbReference>
<keyword evidence="9" id="KW-1185">Reference proteome</keyword>
<protein>
    <recommendedName>
        <fullName evidence="6">Chromosome partition protein Smc</fullName>
    </recommendedName>
</protein>
<dbReference type="SUPFAM" id="SSF75553">
    <property type="entry name" value="Smc hinge domain"/>
    <property type="match status" value="1"/>
</dbReference>
<comment type="similarity">
    <text evidence="6">Belongs to the SMC family.</text>
</comment>
<accession>A0A2S0KMD5</accession>
<dbReference type="Gene3D" id="1.20.1060.20">
    <property type="match status" value="1"/>
</dbReference>
<keyword evidence="1 6" id="KW-0963">Cytoplasm</keyword>
<gene>
    <name evidence="6 8" type="primary">smc</name>
    <name evidence="8" type="ORF">C5Q98_02440</name>
</gene>
<dbReference type="KEGG" id="fsa:C5Q98_02440"/>
<name>A0A2S0KMD5_9FIRM</name>
<dbReference type="GO" id="GO:0005694">
    <property type="term" value="C:chromosome"/>
    <property type="evidence" value="ECO:0007669"/>
    <property type="project" value="InterPro"/>
</dbReference>
<dbReference type="GO" id="GO:0007062">
    <property type="term" value="P:sister chromatid cohesion"/>
    <property type="evidence" value="ECO:0007669"/>
    <property type="project" value="InterPro"/>
</dbReference>
<feature type="coiled-coil region" evidence="6">
    <location>
        <begin position="692"/>
        <end position="733"/>
    </location>
</feature>
<dbReference type="Pfam" id="PF06470">
    <property type="entry name" value="SMC_hinge"/>
    <property type="match status" value="1"/>
</dbReference>
<dbReference type="InterPro" id="IPR036277">
    <property type="entry name" value="SMC_hinge_sf"/>
</dbReference>
<dbReference type="GO" id="GO:0016887">
    <property type="term" value="F:ATP hydrolysis activity"/>
    <property type="evidence" value="ECO:0007669"/>
    <property type="project" value="InterPro"/>
</dbReference>
<dbReference type="RefSeq" id="WP_106012144.1">
    <property type="nucleotide sequence ID" value="NZ_CP027226.1"/>
</dbReference>
<dbReference type="Pfam" id="PF02463">
    <property type="entry name" value="SMC_N"/>
    <property type="match status" value="2"/>
</dbReference>
<dbReference type="InterPro" id="IPR024704">
    <property type="entry name" value="SMC"/>
</dbReference>
<dbReference type="Gene3D" id="6.10.140.1720">
    <property type="match status" value="1"/>
</dbReference>
<feature type="coiled-coil region" evidence="6">
    <location>
        <begin position="167"/>
        <end position="225"/>
    </location>
</feature>
<dbReference type="GO" id="GO:0006260">
    <property type="term" value="P:DNA replication"/>
    <property type="evidence" value="ECO:0007669"/>
    <property type="project" value="UniProtKB-UniRule"/>
</dbReference>
<feature type="domain" description="SMC hinge" evidence="7">
    <location>
        <begin position="522"/>
        <end position="641"/>
    </location>
</feature>
<dbReference type="GO" id="GO:0007059">
    <property type="term" value="P:chromosome segregation"/>
    <property type="evidence" value="ECO:0007669"/>
    <property type="project" value="UniProtKB-UniRule"/>
</dbReference>
<evidence type="ECO:0000256" key="5">
    <source>
        <dbReference type="ARBA" id="ARBA00023125"/>
    </source>
</evidence>
<comment type="subcellular location">
    <subcellularLocation>
        <location evidence="6">Cytoplasm</location>
    </subcellularLocation>
</comment>
<comment type="function">
    <text evidence="6">Required for chromosome condensation and partitioning.</text>
</comment>
<evidence type="ECO:0000313" key="8">
    <source>
        <dbReference type="EMBL" id="AVM42159.1"/>
    </source>
</evidence>
<dbReference type="InterPro" id="IPR011890">
    <property type="entry name" value="SMC_prok"/>
</dbReference>
<sequence length="1196" mass="135687">MKLKSLILQGFKSFYDRTVIEFHEGVTAVVGPNGSGKSNITDAIRWVLGEQSSKNLRVDKMDELIFAGTENKRALSFAEITLVMDNSDHSIDIEYPEVHVTRRIYRNGESEYLLNNNVCRLKDITELFLDTGIGKDGYSMIGQGRVDSILSGRSDLRRKMLDEASGISKYKLRHQEASRKLEHTEQNLIRINDILAEISKQKEPLERQAKKAHKYLNLREELKELDLAYLYYLIENQEKIQKNLEDSIKSNAQNIELAEIEKNKILEESATSREQIQLLNHQISGLNNNLDENRSIISNSKQALALYQQELNSITTMNEEQVADNESANLRLKDIEEEVLKVEEFLSGINLEIDTTSNNFQEKSSKLSALESASKNDIAEITAFKSQLNEITAKISIAEKNLQNDLTNQEVLKQHKLILHKEEETLKNELADLESIFSKLNVDKTELNNVIQEIQNKLNELTIEQEQFENNLNAKITAANNIQNSLNESKYQLSTQESLQNSYEGYSYTVKNLMNKIKDSHTSVLGPLASLLKVPKEYETAISNALGASSQNIVVETERDAQEMINILKKDKLGRATFLPINQIHANDIQDHLLDKVSRLKGYLGLASDVISYDSKIDNVVSYSLGRTVVADTLENAVNMAKSTGFKVRIVSLDGDLMNTGGSMSGGSNKSNNQTSSLLGRKRVISDLKFLISKNEKELNTLSEEIQNSTLKFEKNKDELEGLKNSIDSEKDKLFEINLRIEQNQESIAKIDSQLAQNQSDLNHIAEQESTQSSDLNQKFAEMDVLKSNSKDIQEKLEILEANLDKRKAEQEDLFILKSQVEVQFAKLNEQKNSNELILKRLTAEQSELLNSIEKQNTTQQRNADRSIELDSLIVEENNKLTEKTSVEEKLLEEIEKLKADLELANNSIESSSENLNTVSSYLTKLGQEQGRLEQKLENNKTNLMDQRSKLWEEYNLTFADKDKWYRDDLDLDSTKTSIDKLRKQIKSLGEVNIQAIEESKSVNERYEFTLKQKEDVELAAKDLKELIKYLLDKMKNQFSDAFKFINEQFNTVFKELFAGGFAELSLSEENDILNSEINIIASPPGKKVQNILSLSGGERCLTAIALLFAIQKLNPAPFCVLDEVEAALDEANIFRFADYISRHSKETQYVLVTHRRGTMESANTIYGITMPERGVSKVISLNLDKNVQLAGLDLD</sequence>
<organism evidence="8 9">
    <name type="scientific">Fastidiosipila sanguinis</name>
    <dbReference type="NCBI Taxonomy" id="236753"/>
    <lineage>
        <taxon>Bacteria</taxon>
        <taxon>Bacillati</taxon>
        <taxon>Bacillota</taxon>
        <taxon>Clostridia</taxon>
        <taxon>Eubacteriales</taxon>
        <taxon>Oscillospiraceae</taxon>
        <taxon>Fastidiosipila</taxon>
    </lineage>
</organism>
<comment type="domain">
    <text evidence="6">Contains large globular domains required for ATP hydrolysis at each terminus and a third globular domain forming a flexible hinge near the middle of the molecule. These domains are separated by coiled-coil structures.</text>
</comment>
<dbReference type="HAMAP" id="MF_01894">
    <property type="entry name" value="Smc_prok"/>
    <property type="match status" value="1"/>
</dbReference>
<dbReference type="GO" id="GO:0030261">
    <property type="term" value="P:chromosome condensation"/>
    <property type="evidence" value="ECO:0007669"/>
    <property type="project" value="InterPro"/>
</dbReference>
<evidence type="ECO:0000256" key="1">
    <source>
        <dbReference type="ARBA" id="ARBA00022490"/>
    </source>
</evidence>
<keyword evidence="5 6" id="KW-0238">DNA-binding</keyword>
<comment type="subunit">
    <text evidence="6">Homodimer.</text>
</comment>
<dbReference type="InterPro" id="IPR003395">
    <property type="entry name" value="RecF/RecN/SMC_N"/>
</dbReference>
<feature type="coiled-coil region" evidence="6">
    <location>
        <begin position="381"/>
        <end position="471"/>
    </location>
</feature>
<feature type="binding site" evidence="6">
    <location>
        <begin position="32"/>
        <end position="39"/>
    </location>
    <ligand>
        <name>ATP</name>
        <dbReference type="ChEBI" id="CHEBI:30616"/>
    </ligand>
</feature>
<dbReference type="SUPFAM" id="SSF52540">
    <property type="entry name" value="P-loop containing nucleoside triphosphate hydrolases"/>
    <property type="match status" value="1"/>
</dbReference>
<dbReference type="AlphaFoldDB" id="A0A2S0KMD5"/>
<evidence type="ECO:0000256" key="4">
    <source>
        <dbReference type="ARBA" id="ARBA00023054"/>
    </source>
</evidence>
<dbReference type="SMART" id="SM00968">
    <property type="entry name" value="SMC_hinge"/>
    <property type="match status" value="1"/>
</dbReference>
<keyword evidence="3 6" id="KW-0067">ATP-binding</keyword>
<dbReference type="CDD" id="cd03278">
    <property type="entry name" value="ABC_SMC_barmotin"/>
    <property type="match status" value="1"/>
</dbReference>
<dbReference type="InterPro" id="IPR010935">
    <property type="entry name" value="SMC_hinge"/>
</dbReference>
<evidence type="ECO:0000256" key="6">
    <source>
        <dbReference type="HAMAP-Rule" id="MF_01894"/>
    </source>
</evidence>
<dbReference type="PIRSF" id="PIRSF005719">
    <property type="entry name" value="SMC"/>
    <property type="match status" value="1"/>
</dbReference>
<dbReference type="GO" id="GO:0005737">
    <property type="term" value="C:cytoplasm"/>
    <property type="evidence" value="ECO:0007669"/>
    <property type="project" value="UniProtKB-SubCell"/>
</dbReference>
<dbReference type="Gene3D" id="3.30.70.1620">
    <property type="match status" value="1"/>
</dbReference>
<evidence type="ECO:0000256" key="2">
    <source>
        <dbReference type="ARBA" id="ARBA00022741"/>
    </source>
</evidence>
<reference evidence="9" key="1">
    <citation type="submission" date="2018-02" db="EMBL/GenBank/DDBJ databases">
        <authorList>
            <person name="Holder M.E."/>
            <person name="Ajami N.J."/>
            <person name="Petrosino J.F."/>
        </authorList>
    </citation>
    <scope>NUCLEOTIDE SEQUENCE [LARGE SCALE GENOMIC DNA]</scope>
    <source>
        <strain evidence="9">CCUG 47711</strain>
    </source>
</reference>
<evidence type="ECO:0000259" key="7">
    <source>
        <dbReference type="SMART" id="SM00968"/>
    </source>
</evidence>
<dbReference type="InterPro" id="IPR027417">
    <property type="entry name" value="P-loop_NTPase"/>
</dbReference>
<dbReference type="OrthoDB" id="9808768at2"/>
<dbReference type="Gene3D" id="3.40.50.300">
    <property type="entry name" value="P-loop containing nucleotide triphosphate hydrolases"/>
    <property type="match status" value="2"/>
</dbReference>
<dbReference type="GO" id="GO:0003677">
    <property type="term" value="F:DNA binding"/>
    <property type="evidence" value="ECO:0007669"/>
    <property type="project" value="UniProtKB-UniRule"/>
</dbReference>
<feature type="coiled-coil region" evidence="6">
    <location>
        <begin position="783"/>
        <end position="915"/>
    </location>
</feature>
<proteinExistence type="inferred from homology"/>
<dbReference type="GO" id="GO:0005524">
    <property type="term" value="F:ATP binding"/>
    <property type="evidence" value="ECO:0007669"/>
    <property type="project" value="UniProtKB-UniRule"/>
</dbReference>
<dbReference type="EMBL" id="CP027226">
    <property type="protein sequence ID" value="AVM42159.1"/>
    <property type="molecule type" value="Genomic_DNA"/>
</dbReference>
<keyword evidence="4 6" id="KW-0175">Coiled coil</keyword>
<evidence type="ECO:0000313" key="9">
    <source>
        <dbReference type="Proteomes" id="UP000237947"/>
    </source>
</evidence>
<evidence type="ECO:0000256" key="3">
    <source>
        <dbReference type="ARBA" id="ARBA00022840"/>
    </source>
</evidence>
<dbReference type="Proteomes" id="UP000237947">
    <property type="component" value="Chromosome"/>
</dbReference>
<dbReference type="PANTHER" id="PTHR43977">
    <property type="entry name" value="STRUCTURAL MAINTENANCE OF CHROMOSOMES PROTEIN 3"/>
    <property type="match status" value="1"/>
</dbReference>
<keyword evidence="2 6" id="KW-0547">Nucleotide-binding</keyword>